<feature type="compositionally biased region" description="Low complexity" evidence="8">
    <location>
        <begin position="147"/>
        <end position="173"/>
    </location>
</feature>
<comment type="caution">
    <text evidence="12">The sequence shown here is derived from an EMBL/GenBank/DDBJ whole genome shotgun (WGS) entry which is preliminary data.</text>
</comment>
<comment type="subcellular location">
    <subcellularLocation>
        <location evidence="1">Cell membrane</location>
        <topology evidence="1">Multi-pass membrane protein</topology>
    </subcellularLocation>
</comment>
<dbReference type="NCBIfam" id="TIGR01842">
    <property type="entry name" value="type_I_sec_PrtD"/>
    <property type="match status" value="1"/>
</dbReference>
<feature type="transmembrane region" description="Helical" evidence="9">
    <location>
        <begin position="379"/>
        <end position="402"/>
    </location>
</feature>
<dbReference type="AlphaFoldDB" id="A0A9X1A852"/>
<dbReference type="PROSITE" id="PS50929">
    <property type="entry name" value="ABC_TM1F"/>
    <property type="match status" value="1"/>
</dbReference>
<dbReference type="InterPro" id="IPR036640">
    <property type="entry name" value="ABC1_TM_sf"/>
</dbReference>
<evidence type="ECO:0000313" key="12">
    <source>
        <dbReference type="EMBL" id="MBT1154977.1"/>
    </source>
</evidence>
<feature type="compositionally biased region" description="Low complexity" evidence="8">
    <location>
        <begin position="184"/>
        <end position="194"/>
    </location>
</feature>
<comment type="similarity">
    <text evidence="2">Belongs to the ABC transporter superfamily.</text>
</comment>
<gene>
    <name evidence="12" type="ORF">J1C56_05170</name>
</gene>
<dbReference type="Pfam" id="PF00664">
    <property type="entry name" value="ABC_membrane"/>
    <property type="match status" value="1"/>
</dbReference>
<feature type="region of interest" description="Disordered" evidence="8">
    <location>
        <begin position="1"/>
        <end position="49"/>
    </location>
</feature>
<feature type="domain" description="ABC transporter" evidence="10">
    <location>
        <begin position="582"/>
        <end position="818"/>
    </location>
</feature>
<keyword evidence="13" id="KW-1185">Reference proteome</keyword>
<evidence type="ECO:0000259" key="10">
    <source>
        <dbReference type="PROSITE" id="PS50893"/>
    </source>
</evidence>
<dbReference type="PROSITE" id="PS50893">
    <property type="entry name" value="ABC_TRANSPORTER_2"/>
    <property type="match status" value="1"/>
</dbReference>
<dbReference type="GO" id="GO:0005524">
    <property type="term" value="F:ATP binding"/>
    <property type="evidence" value="ECO:0007669"/>
    <property type="project" value="UniProtKB-KW"/>
</dbReference>
<dbReference type="Proteomes" id="UP001138921">
    <property type="component" value="Unassembled WGS sequence"/>
</dbReference>
<dbReference type="SMART" id="SM00382">
    <property type="entry name" value="AAA"/>
    <property type="match status" value="1"/>
</dbReference>
<keyword evidence="6 9" id="KW-1133">Transmembrane helix</keyword>
<feature type="transmembrane region" description="Helical" evidence="9">
    <location>
        <begin position="308"/>
        <end position="328"/>
    </location>
</feature>
<dbReference type="Gene3D" id="3.40.50.300">
    <property type="entry name" value="P-loop containing nucleotide triphosphate hydrolases"/>
    <property type="match status" value="1"/>
</dbReference>
<name>A0A9X1A852_9HYPH</name>
<dbReference type="SUPFAM" id="SSF90123">
    <property type="entry name" value="ABC transporter transmembrane region"/>
    <property type="match status" value="1"/>
</dbReference>
<keyword evidence="7 9" id="KW-0472">Membrane</keyword>
<organism evidence="12 13">
    <name type="scientific">Aminobacter anthyllidis</name>
    <dbReference type="NCBI Taxonomy" id="1035067"/>
    <lineage>
        <taxon>Bacteria</taxon>
        <taxon>Pseudomonadati</taxon>
        <taxon>Pseudomonadota</taxon>
        <taxon>Alphaproteobacteria</taxon>
        <taxon>Hyphomicrobiales</taxon>
        <taxon>Phyllobacteriaceae</taxon>
        <taxon>Aminobacter</taxon>
    </lineage>
</organism>
<feature type="region of interest" description="Disordered" evidence="8">
    <location>
        <begin position="70"/>
        <end position="226"/>
    </location>
</feature>
<evidence type="ECO:0000256" key="3">
    <source>
        <dbReference type="ARBA" id="ARBA00022692"/>
    </source>
</evidence>
<keyword evidence="5" id="KW-0067">ATP-binding</keyword>
<dbReference type="PANTHER" id="PTHR43394:SF1">
    <property type="entry name" value="ATP-BINDING CASSETTE SUB-FAMILY B MEMBER 10, MITOCHONDRIAL"/>
    <property type="match status" value="1"/>
</dbReference>
<evidence type="ECO:0000256" key="8">
    <source>
        <dbReference type="SAM" id="MobiDB-lite"/>
    </source>
</evidence>
<dbReference type="GO" id="GO:0030253">
    <property type="term" value="P:protein secretion by the type I secretion system"/>
    <property type="evidence" value="ECO:0007669"/>
    <property type="project" value="InterPro"/>
</dbReference>
<evidence type="ECO:0000313" key="13">
    <source>
        <dbReference type="Proteomes" id="UP001138921"/>
    </source>
</evidence>
<dbReference type="Gene3D" id="1.20.1560.10">
    <property type="entry name" value="ABC transporter type 1, transmembrane domain"/>
    <property type="match status" value="1"/>
</dbReference>
<reference evidence="12" key="2">
    <citation type="submission" date="2021-03" db="EMBL/GenBank/DDBJ databases">
        <authorList>
            <person name="Artuso I."/>
            <person name="Turrini P."/>
            <person name="Pirolo M."/>
            <person name="Lugli G.A."/>
            <person name="Ventura M."/>
            <person name="Visca P."/>
        </authorList>
    </citation>
    <scope>NUCLEOTIDE SEQUENCE</scope>
    <source>
        <strain evidence="12">LMG 26462</strain>
    </source>
</reference>
<dbReference type="PANTHER" id="PTHR43394">
    <property type="entry name" value="ATP-DEPENDENT PERMEASE MDL1, MITOCHONDRIAL"/>
    <property type="match status" value="1"/>
</dbReference>
<accession>A0A9X1A852</accession>
<dbReference type="InterPro" id="IPR017871">
    <property type="entry name" value="ABC_transporter-like_CS"/>
</dbReference>
<dbReference type="Pfam" id="PF00005">
    <property type="entry name" value="ABC_tran"/>
    <property type="match status" value="1"/>
</dbReference>
<feature type="compositionally biased region" description="Low complexity" evidence="8">
    <location>
        <begin position="83"/>
        <end position="106"/>
    </location>
</feature>
<dbReference type="GO" id="GO:0015421">
    <property type="term" value="F:ABC-type oligopeptide transporter activity"/>
    <property type="evidence" value="ECO:0007669"/>
    <property type="project" value="TreeGrafter"/>
</dbReference>
<dbReference type="GO" id="GO:0030256">
    <property type="term" value="C:type I protein secretion system complex"/>
    <property type="evidence" value="ECO:0007669"/>
    <property type="project" value="InterPro"/>
</dbReference>
<dbReference type="InterPro" id="IPR003593">
    <property type="entry name" value="AAA+_ATPase"/>
</dbReference>
<dbReference type="InterPro" id="IPR010128">
    <property type="entry name" value="ATPase_T1SS_PrtD-like"/>
</dbReference>
<feature type="domain" description="ABC transmembrane type-1" evidence="11">
    <location>
        <begin position="275"/>
        <end position="551"/>
    </location>
</feature>
<feature type="transmembrane region" description="Helical" evidence="9">
    <location>
        <begin position="274"/>
        <end position="296"/>
    </location>
</feature>
<keyword evidence="4" id="KW-0547">Nucleotide-binding</keyword>
<dbReference type="InterPro" id="IPR003439">
    <property type="entry name" value="ABC_transporter-like_ATP-bd"/>
</dbReference>
<evidence type="ECO:0000256" key="6">
    <source>
        <dbReference type="ARBA" id="ARBA00022989"/>
    </source>
</evidence>
<sequence>MNDDRDQGWSAFQNVPDDGDSQDSSPARPRSPEIKPVPQARLSHAVAPQEQALDRLERYIDNVVGELHDAASDTPAASVERVSTSAPAPNPASPAAASTAHAQQPSGRPTEPSIIPPERNATAQRPPASAPAEAPGTRPQQTARATPEAPIAAPQPEAAAPQAAAPQAAAPQARSASNEPPRPTAATASAPVSPDMRVSEPQGPAKPEMKDTSMPVGKVIDADNGPIRAREKLPEAKGPNGGDIDSGGVFHKRLGPVDFSASLKTGLSVVKRNLLIVMLFTLASNVLVLAIPLYLFQISDRVLTSRSVDTLVMLTIVIVGAVILQAMFDAIRRFILMRTAVEVAAQLGAPILSAAARAALHSNGREYQTLGDLGQLRSFLVSGTLLSLLDAPLAPLFVLAVFLVHPHLGFIVVTSALLLLVITIINQRSTAASFSEANSFQSKANLHLDSMSRNSQIINALAMIPEAVRIWGKDTAGSLRAQVLAQDRNIAFAAMSKAVRLLTQVTMLGWGAYLALDGHLSGGMVIAASIIAGRALGPIEGAIEGWNQVVQSRSAYGRIASLLQTSPLNFERLNLPRPEGRLDVERLLFVPQGTKRVVLNGITFALAPGDSLAIIGNSGAGKTTLGKMLVGSILPTSGNVRLDLMDLRNWDQRQFGENIGYLPQDVQLFPASIKANIGRMREDATDAQIYEAAQLADVHEMIATLPHGYETFVAADGAPLSGGQKQRIALARAFFGNPRMVVLDEPNSNLDAAGDAALARALQHAKENKITVITITQRPALLHSVDKILLLVNGTVALFGQRQDVLQALAQRGLSIEGGSFGHQIP</sequence>
<reference evidence="12" key="1">
    <citation type="journal article" date="2021" name="Microorganisms">
        <title>Phylogenomic Reconstruction and Metabolic Potential of the Genus Aminobacter.</title>
        <authorList>
            <person name="Artuso I."/>
            <person name="Turrini P."/>
            <person name="Pirolo M."/>
            <person name="Lugli G.A."/>
            <person name="Ventura M."/>
            <person name="Visca P."/>
        </authorList>
    </citation>
    <scope>NUCLEOTIDE SEQUENCE</scope>
    <source>
        <strain evidence="12">LMG 26462</strain>
    </source>
</reference>
<dbReference type="EMBL" id="JAFLWW010000001">
    <property type="protein sequence ID" value="MBT1154977.1"/>
    <property type="molecule type" value="Genomic_DNA"/>
</dbReference>
<evidence type="ECO:0000256" key="7">
    <source>
        <dbReference type="ARBA" id="ARBA00023136"/>
    </source>
</evidence>
<dbReference type="SUPFAM" id="SSF52540">
    <property type="entry name" value="P-loop containing nucleoside triphosphate hydrolases"/>
    <property type="match status" value="1"/>
</dbReference>
<proteinExistence type="inferred from homology"/>
<protein>
    <submittedName>
        <fullName evidence="12">Type I secretion system permease/ATPase</fullName>
    </submittedName>
</protein>
<feature type="transmembrane region" description="Helical" evidence="9">
    <location>
        <begin position="408"/>
        <end position="425"/>
    </location>
</feature>
<dbReference type="GO" id="GO:0005886">
    <property type="term" value="C:plasma membrane"/>
    <property type="evidence" value="ECO:0007669"/>
    <property type="project" value="UniProtKB-SubCell"/>
</dbReference>
<evidence type="ECO:0000256" key="5">
    <source>
        <dbReference type="ARBA" id="ARBA00022840"/>
    </source>
</evidence>
<evidence type="ECO:0000256" key="9">
    <source>
        <dbReference type="SAM" id="Phobius"/>
    </source>
</evidence>
<evidence type="ECO:0000256" key="1">
    <source>
        <dbReference type="ARBA" id="ARBA00004651"/>
    </source>
</evidence>
<evidence type="ECO:0000256" key="2">
    <source>
        <dbReference type="ARBA" id="ARBA00005417"/>
    </source>
</evidence>
<dbReference type="InterPro" id="IPR011527">
    <property type="entry name" value="ABC1_TM_dom"/>
</dbReference>
<dbReference type="InterPro" id="IPR039421">
    <property type="entry name" value="Type_1_exporter"/>
</dbReference>
<dbReference type="InterPro" id="IPR027417">
    <property type="entry name" value="P-loop_NTPase"/>
</dbReference>
<dbReference type="PROSITE" id="PS00211">
    <property type="entry name" value="ABC_TRANSPORTER_1"/>
    <property type="match status" value="1"/>
</dbReference>
<evidence type="ECO:0000256" key="4">
    <source>
        <dbReference type="ARBA" id="ARBA00022741"/>
    </source>
</evidence>
<evidence type="ECO:0000259" key="11">
    <source>
        <dbReference type="PROSITE" id="PS50929"/>
    </source>
</evidence>
<dbReference type="GO" id="GO:0016887">
    <property type="term" value="F:ATP hydrolysis activity"/>
    <property type="evidence" value="ECO:0007669"/>
    <property type="project" value="InterPro"/>
</dbReference>
<keyword evidence="3 9" id="KW-0812">Transmembrane</keyword>